<evidence type="ECO:0000313" key="3">
    <source>
        <dbReference type="Proteomes" id="UP001183610"/>
    </source>
</evidence>
<dbReference type="Proteomes" id="UP001183610">
    <property type="component" value="Unassembled WGS sequence"/>
</dbReference>
<dbReference type="InterPro" id="IPR016181">
    <property type="entry name" value="Acyl_CoA_acyltransferase"/>
</dbReference>
<comment type="caution">
    <text evidence="2">The sequence shown here is derived from an EMBL/GenBank/DDBJ whole genome shotgun (WGS) entry which is preliminary data.</text>
</comment>
<reference evidence="3" key="1">
    <citation type="submission" date="2023-07" db="EMBL/GenBank/DDBJ databases">
        <title>30 novel species of actinomycetes from the DSMZ collection.</title>
        <authorList>
            <person name="Nouioui I."/>
        </authorList>
    </citation>
    <scope>NUCLEOTIDE SEQUENCE [LARGE SCALE GENOMIC DNA]</scope>
    <source>
        <strain evidence="3">DSM 41979</strain>
    </source>
</reference>
<dbReference type="RefSeq" id="WP_029396730.1">
    <property type="nucleotide sequence ID" value="NZ_JAVRET010000029.1"/>
</dbReference>
<dbReference type="Pfam" id="PF24553">
    <property type="entry name" value="Rv0428c_C"/>
    <property type="match status" value="2"/>
</dbReference>
<evidence type="ECO:0000259" key="1">
    <source>
        <dbReference type="PROSITE" id="PS51186"/>
    </source>
</evidence>
<evidence type="ECO:0000313" key="2">
    <source>
        <dbReference type="EMBL" id="MDT0410272.1"/>
    </source>
</evidence>
<organism evidence="2 3">
    <name type="scientific">Streptomyces evansiae</name>
    <dbReference type="NCBI Taxonomy" id="3075535"/>
    <lineage>
        <taxon>Bacteria</taxon>
        <taxon>Bacillati</taxon>
        <taxon>Actinomycetota</taxon>
        <taxon>Actinomycetes</taxon>
        <taxon>Kitasatosporales</taxon>
        <taxon>Streptomycetaceae</taxon>
        <taxon>Streptomyces</taxon>
    </lineage>
</organism>
<feature type="domain" description="N-acetyltransferase" evidence="1">
    <location>
        <begin position="326"/>
        <end position="412"/>
    </location>
</feature>
<gene>
    <name evidence="2" type="ORF">RM698_14545</name>
</gene>
<protein>
    <submittedName>
        <fullName evidence="2">GNAT family N-acetyltransferase</fullName>
    </submittedName>
</protein>
<keyword evidence="3" id="KW-1185">Reference proteome</keyword>
<proteinExistence type="predicted"/>
<dbReference type="PROSITE" id="PS51186">
    <property type="entry name" value="GNAT"/>
    <property type="match status" value="1"/>
</dbReference>
<accession>A0ABU2R1Q1</accession>
<dbReference type="Gene3D" id="3.40.630.30">
    <property type="match status" value="1"/>
</dbReference>
<sequence>MEFAAGARLEVRISASDVGKRVTVRSVAEEAAPGAAFTDTVGILTSWDEGALLVTRRDGTRVRLAEDAVVAAKVVPAAPARRRGPAADYAELAGVQERGWRAVEREALGGWLLRASVVDGAGFTRRANSVLPLGDPGMPLARALDRVRGWYAARGLPAYAQLATGAGDTQEVLAAALEEHGWRREVSALVMVGALAPLAELGPEPTGPLAVAAPVAEGPEAVDPGVRLGRTPDEAWLRRYNRAAGAEPGGVPPGVLAVLASGPSPWFARIDGAGDDATPVGAAGVDAVGVDAARAATAGGGAADGETASGRRDFVHTDKGASGTAGVPDAIGRCVVDGRWAGFAAVEVAPERRRRGLAQRVMGALARTALAEGASAAWLQVERDNEAAVALYTRLGFTVHHHYHHYRAPEAA</sequence>
<dbReference type="SUPFAM" id="SSF55729">
    <property type="entry name" value="Acyl-CoA N-acyltransferases (Nat)"/>
    <property type="match status" value="1"/>
</dbReference>
<dbReference type="InterPro" id="IPR000182">
    <property type="entry name" value="GNAT_dom"/>
</dbReference>
<dbReference type="EMBL" id="JAVRET010000029">
    <property type="protein sequence ID" value="MDT0410272.1"/>
    <property type="molecule type" value="Genomic_DNA"/>
</dbReference>
<dbReference type="InterPro" id="IPR056935">
    <property type="entry name" value="Rv0428c-like_C"/>
</dbReference>
<name>A0ABU2R1Q1_9ACTN</name>